<dbReference type="AlphaFoldDB" id="A0A397V6S7"/>
<dbReference type="InterPro" id="IPR011333">
    <property type="entry name" value="SKP1/BTB/POZ_sf"/>
</dbReference>
<dbReference type="InterPro" id="IPR052407">
    <property type="entry name" value="BTB_POZ_domain_cont_9"/>
</dbReference>
<organism evidence="3 4">
    <name type="scientific">Gigaspora rosea</name>
    <dbReference type="NCBI Taxonomy" id="44941"/>
    <lineage>
        <taxon>Eukaryota</taxon>
        <taxon>Fungi</taxon>
        <taxon>Fungi incertae sedis</taxon>
        <taxon>Mucoromycota</taxon>
        <taxon>Glomeromycotina</taxon>
        <taxon>Glomeromycetes</taxon>
        <taxon>Diversisporales</taxon>
        <taxon>Gigasporaceae</taxon>
        <taxon>Gigaspora</taxon>
    </lineage>
</organism>
<dbReference type="InterPro" id="IPR011705">
    <property type="entry name" value="BACK"/>
</dbReference>
<accession>A0A397V6S7</accession>
<name>A0A397V6S7_9GLOM</name>
<feature type="domain" description="BACK" evidence="2">
    <location>
        <begin position="89"/>
        <end position="142"/>
    </location>
</feature>
<dbReference type="Gene3D" id="1.25.40.420">
    <property type="match status" value="1"/>
</dbReference>
<dbReference type="GO" id="GO:0005737">
    <property type="term" value="C:cytoplasm"/>
    <property type="evidence" value="ECO:0007669"/>
    <property type="project" value="TreeGrafter"/>
</dbReference>
<dbReference type="SUPFAM" id="SSF54695">
    <property type="entry name" value="POZ domain"/>
    <property type="match status" value="1"/>
</dbReference>
<evidence type="ECO:0000313" key="4">
    <source>
        <dbReference type="Proteomes" id="UP000266673"/>
    </source>
</evidence>
<dbReference type="PANTHER" id="PTHR46306:SF1">
    <property type="entry name" value="BTB_POZ DOMAIN-CONTAINING PROTEIN 9"/>
    <property type="match status" value="1"/>
</dbReference>
<keyword evidence="4" id="KW-1185">Reference proteome</keyword>
<evidence type="ECO:0008006" key="5">
    <source>
        <dbReference type="Google" id="ProtNLM"/>
    </source>
</evidence>
<dbReference type="PANTHER" id="PTHR46306">
    <property type="entry name" value="BTB/POZ DOMAIN-CONTAINING PROTEIN 9"/>
    <property type="match status" value="1"/>
</dbReference>
<dbReference type="Pfam" id="PF07707">
    <property type="entry name" value="BACK"/>
    <property type="match status" value="1"/>
</dbReference>
<evidence type="ECO:0000259" key="1">
    <source>
        <dbReference type="Pfam" id="PF00651"/>
    </source>
</evidence>
<sequence>MPNHQLFKFNKTIRDEYVVKKIKVTNISVTVFKIIIKYIYGGIILFNEIDAPTILDLMAIAKEFGLKELCNAAQAQLVNNHGWWLRQNFTKFCNDIFANHSNIIFDSEDYVNLSESALVSILKLDNLNMDEGKIWDQVIRWGVAENPDLDSNPAQ</sequence>
<evidence type="ECO:0000259" key="2">
    <source>
        <dbReference type="Pfam" id="PF07707"/>
    </source>
</evidence>
<gene>
    <name evidence="3" type="ORF">C2G38_2037468</name>
</gene>
<comment type="caution">
    <text evidence="3">The sequence shown here is derived from an EMBL/GenBank/DDBJ whole genome shotgun (WGS) entry which is preliminary data.</text>
</comment>
<dbReference type="Proteomes" id="UP000266673">
    <property type="component" value="Unassembled WGS sequence"/>
</dbReference>
<dbReference type="InterPro" id="IPR000210">
    <property type="entry name" value="BTB/POZ_dom"/>
</dbReference>
<feature type="domain" description="BTB" evidence="1">
    <location>
        <begin position="13"/>
        <end position="80"/>
    </location>
</feature>
<dbReference type="Pfam" id="PF00651">
    <property type="entry name" value="BTB"/>
    <property type="match status" value="1"/>
</dbReference>
<dbReference type="OrthoDB" id="45365at2759"/>
<reference evidence="3 4" key="1">
    <citation type="submission" date="2018-06" db="EMBL/GenBank/DDBJ databases">
        <title>Comparative genomics reveals the genomic features of Rhizophagus irregularis, R. cerebriforme, R. diaphanum and Gigaspora rosea, and their symbiotic lifestyle signature.</title>
        <authorList>
            <person name="Morin E."/>
            <person name="San Clemente H."/>
            <person name="Chen E.C.H."/>
            <person name="De La Providencia I."/>
            <person name="Hainaut M."/>
            <person name="Kuo A."/>
            <person name="Kohler A."/>
            <person name="Murat C."/>
            <person name="Tang N."/>
            <person name="Roy S."/>
            <person name="Loubradou J."/>
            <person name="Henrissat B."/>
            <person name="Grigoriev I.V."/>
            <person name="Corradi N."/>
            <person name="Roux C."/>
            <person name="Martin F.M."/>
        </authorList>
    </citation>
    <scope>NUCLEOTIDE SEQUENCE [LARGE SCALE GENOMIC DNA]</scope>
    <source>
        <strain evidence="3 4">DAOM 194757</strain>
    </source>
</reference>
<proteinExistence type="predicted"/>
<dbReference type="EMBL" id="QKWP01000584">
    <property type="protein sequence ID" value="RIB17762.1"/>
    <property type="molecule type" value="Genomic_DNA"/>
</dbReference>
<protein>
    <recommendedName>
        <fullName evidence="5">BTB domain-containing protein</fullName>
    </recommendedName>
</protein>
<evidence type="ECO:0000313" key="3">
    <source>
        <dbReference type="EMBL" id="RIB17762.1"/>
    </source>
</evidence>